<feature type="domain" description="RNA polymerase sigma-70 region 2" evidence="6">
    <location>
        <begin position="46"/>
        <end position="110"/>
    </location>
</feature>
<dbReference type="InterPro" id="IPR007630">
    <property type="entry name" value="RNA_pol_sigma70_r4"/>
</dbReference>
<keyword evidence="4" id="KW-0804">Transcription</keyword>
<dbReference type="InterPro" id="IPR013325">
    <property type="entry name" value="RNA_pol_sigma_r2"/>
</dbReference>
<dbReference type="InterPro" id="IPR000943">
    <property type="entry name" value="RNA_pol_sigma70"/>
</dbReference>
<evidence type="ECO:0000256" key="1">
    <source>
        <dbReference type="ARBA" id="ARBA00023015"/>
    </source>
</evidence>
<dbReference type="InterPro" id="IPR007624">
    <property type="entry name" value="RNA_pol_sigma70_r3"/>
</dbReference>
<name>A0A849AKE9_9MICO</name>
<reference evidence="8 9" key="1">
    <citation type="submission" date="2020-05" db="EMBL/GenBank/DDBJ databases">
        <title>Flexivirga sp. ID2601S isolated from air conditioner.</title>
        <authorList>
            <person name="Kim D.H."/>
        </authorList>
    </citation>
    <scope>NUCLEOTIDE SEQUENCE [LARGE SCALE GENOMIC DNA]</scope>
    <source>
        <strain evidence="8 9">ID2601S</strain>
    </source>
</reference>
<evidence type="ECO:0000259" key="7">
    <source>
        <dbReference type="Pfam" id="PF04545"/>
    </source>
</evidence>
<dbReference type="InterPro" id="IPR007627">
    <property type="entry name" value="RNA_pol_sigma70_r2"/>
</dbReference>
<dbReference type="EMBL" id="JABENB010000003">
    <property type="protein sequence ID" value="NNG40885.1"/>
    <property type="molecule type" value="Genomic_DNA"/>
</dbReference>
<dbReference type="SUPFAM" id="SSF88946">
    <property type="entry name" value="Sigma2 domain of RNA polymerase sigma factors"/>
    <property type="match status" value="1"/>
</dbReference>
<evidence type="ECO:0000313" key="9">
    <source>
        <dbReference type="Proteomes" id="UP000557772"/>
    </source>
</evidence>
<accession>A0A849AKE9</accession>
<dbReference type="Pfam" id="PF04539">
    <property type="entry name" value="Sigma70_r3"/>
    <property type="match status" value="1"/>
</dbReference>
<dbReference type="InterPro" id="IPR014284">
    <property type="entry name" value="RNA_pol_sigma-70_dom"/>
</dbReference>
<sequence length="268" mass="29868">MPSVIQASHVDDTVEVRTNALLALAHSCAEASQAARYREQAILLQRPLARHLARRFEGRGIDADDLRQVAFVGLVLAVHRFSPQHARTFRAFAVPTISGELKRHFRDHGWAVRPPRAVQENRIKVQAAQQDLLQQLGRAPSVDEVAQALGEPPQAVRMAQAADQQYRSESLDAPLRDDTSVSLADTLPDRSSTEAFERVEMVEELRPALAALTSRERQIVRLRFVDNLTQREIGERIGTSQMQVSRLLTGILARLQQHLTARSADADA</sequence>
<keyword evidence="3" id="KW-0238">DNA-binding</keyword>
<comment type="caution">
    <text evidence="8">The sequence shown here is derived from an EMBL/GenBank/DDBJ whole genome shotgun (WGS) entry which is preliminary data.</text>
</comment>
<dbReference type="PANTHER" id="PTHR30385">
    <property type="entry name" value="SIGMA FACTOR F FLAGELLAR"/>
    <property type="match status" value="1"/>
</dbReference>
<dbReference type="InterPro" id="IPR013324">
    <property type="entry name" value="RNA_pol_sigma_r3/r4-like"/>
</dbReference>
<dbReference type="PANTHER" id="PTHR30385:SF4">
    <property type="entry name" value="RNA POLYMERASE SIGMA-E FACTOR"/>
    <property type="match status" value="1"/>
</dbReference>
<dbReference type="Gene3D" id="1.20.120.1810">
    <property type="match status" value="1"/>
</dbReference>
<keyword evidence="9" id="KW-1185">Reference proteome</keyword>
<evidence type="ECO:0000259" key="6">
    <source>
        <dbReference type="Pfam" id="PF04542"/>
    </source>
</evidence>
<evidence type="ECO:0000313" key="8">
    <source>
        <dbReference type="EMBL" id="NNG40885.1"/>
    </source>
</evidence>
<evidence type="ECO:0000259" key="5">
    <source>
        <dbReference type="Pfam" id="PF04539"/>
    </source>
</evidence>
<protein>
    <submittedName>
        <fullName evidence="8">Sigma-70 family RNA polymerase sigma factor</fullName>
    </submittedName>
</protein>
<dbReference type="Pfam" id="PF04542">
    <property type="entry name" value="Sigma70_r2"/>
    <property type="match status" value="1"/>
</dbReference>
<dbReference type="NCBIfam" id="TIGR02937">
    <property type="entry name" value="sigma70-ECF"/>
    <property type="match status" value="1"/>
</dbReference>
<feature type="domain" description="RNA polymerase sigma-70 region 4" evidence="7">
    <location>
        <begin position="208"/>
        <end position="256"/>
    </location>
</feature>
<dbReference type="Gene3D" id="1.20.140.160">
    <property type="match status" value="1"/>
</dbReference>
<dbReference type="Proteomes" id="UP000557772">
    <property type="component" value="Unassembled WGS sequence"/>
</dbReference>
<dbReference type="SUPFAM" id="SSF88659">
    <property type="entry name" value="Sigma3 and sigma4 domains of RNA polymerase sigma factors"/>
    <property type="match status" value="2"/>
</dbReference>
<dbReference type="GO" id="GO:0016987">
    <property type="term" value="F:sigma factor activity"/>
    <property type="evidence" value="ECO:0007669"/>
    <property type="project" value="UniProtKB-KW"/>
</dbReference>
<proteinExistence type="predicted"/>
<evidence type="ECO:0000256" key="4">
    <source>
        <dbReference type="ARBA" id="ARBA00023163"/>
    </source>
</evidence>
<dbReference type="GO" id="GO:0003677">
    <property type="term" value="F:DNA binding"/>
    <property type="evidence" value="ECO:0007669"/>
    <property type="project" value="UniProtKB-KW"/>
</dbReference>
<dbReference type="Pfam" id="PF04545">
    <property type="entry name" value="Sigma70_r4"/>
    <property type="match status" value="1"/>
</dbReference>
<dbReference type="PRINTS" id="PR00046">
    <property type="entry name" value="SIGMA70FCT"/>
</dbReference>
<dbReference type="RefSeq" id="WP_171157684.1">
    <property type="nucleotide sequence ID" value="NZ_JABENB010000003.1"/>
</dbReference>
<dbReference type="AlphaFoldDB" id="A0A849AKE9"/>
<dbReference type="CDD" id="cd06171">
    <property type="entry name" value="Sigma70_r4"/>
    <property type="match status" value="1"/>
</dbReference>
<keyword evidence="1" id="KW-0805">Transcription regulation</keyword>
<keyword evidence="2" id="KW-0731">Sigma factor</keyword>
<dbReference type="GO" id="GO:0006352">
    <property type="term" value="P:DNA-templated transcription initiation"/>
    <property type="evidence" value="ECO:0007669"/>
    <property type="project" value="InterPro"/>
</dbReference>
<gene>
    <name evidence="8" type="ORF">HJ588_16625</name>
</gene>
<evidence type="ECO:0000256" key="3">
    <source>
        <dbReference type="ARBA" id="ARBA00023125"/>
    </source>
</evidence>
<feature type="domain" description="RNA polymerase sigma-70 region 3" evidence="5">
    <location>
        <begin position="120"/>
        <end position="194"/>
    </location>
</feature>
<evidence type="ECO:0000256" key="2">
    <source>
        <dbReference type="ARBA" id="ARBA00023082"/>
    </source>
</evidence>
<organism evidence="8 9">
    <name type="scientific">Flexivirga aerilata</name>
    <dbReference type="NCBI Taxonomy" id="1656889"/>
    <lineage>
        <taxon>Bacteria</taxon>
        <taxon>Bacillati</taxon>
        <taxon>Actinomycetota</taxon>
        <taxon>Actinomycetes</taxon>
        <taxon>Micrococcales</taxon>
        <taxon>Dermacoccaceae</taxon>
        <taxon>Flexivirga</taxon>
    </lineage>
</organism>